<dbReference type="InterPro" id="IPR050445">
    <property type="entry name" value="Bact_polysacc_biosynth/exp"/>
</dbReference>
<dbReference type="CDD" id="cd05387">
    <property type="entry name" value="BY-kinase"/>
    <property type="match status" value="1"/>
</dbReference>
<accession>A0A497VL78</accession>
<evidence type="ECO:0000256" key="3">
    <source>
        <dbReference type="SAM" id="MobiDB-lite"/>
    </source>
</evidence>
<feature type="compositionally biased region" description="Basic and acidic residues" evidence="3">
    <location>
        <begin position="1"/>
        <end position="11"/>
    </location>
</feature>
<protein>
    <submittedName>
        <fullName evidence="4">Mrp family chromosome partitioning ATPase</fullName>
    </submittedName>
</protein>
<reference evidence="4 5" key="1">
    <citation type="submission" date="2018-10" db="EMBL/GenBank/DDBJ databases">
        <title>Genomic Encyclopedia of Archaeal and Bacterial Type Strains, Phase II (KMG-II): from individual species to whole genera.</title>
        <authorList>
            <person name="Goeker M."/>
        </authorList>
    </citation>
    <scope>NUCLEOTIDE SEQUENCE [LARGE SCALE GENOMIC DNA]</scope>
    <source>
        <strain evidence="4 5">DSM 29466</strain>
    </source>
</reference>
<feature type="region of interest" description="Disordered" evidence="3">
    <location>
        <begin position="1"/>
        <end position="32"/>
    </location>
</feature>
<evidence type="ECO:0000256" key="2">
    <source>
        <dbReference type="ARBA" id="ARBA00022840"/>
    </source>
</evidence>
<dbReference type="SUPFAM" id="SSF52540">
    <property type="entry name" value="P-loop containing nucleoside triphosphate hydrolases"/>
    <property type="match status" value="1"/>
</dbReference>
<evidence type="ECO:0000256" key="1">
    <source>
        <dbReference type="ARBA" id="ARBA00022741"/>
    </source>
</evidence>
<dbReference type="GO" id="GO:0004713">
    <property type="term" value="F:protein tyrosine kinase activity"/>
    <property type="evidence" value="ECO:0007669"/>
    <property type="project" value="TreeGrafter"/>
</dbReference>
<dbReference type="Proteomes" id="UP000269157">
    <property type="component" value="Unassembled WGS sequence"/>
</dbReference>
<sequence>MEHLINTDEILRSTQSTPDPTSGLPDTTDLADPHKSWSRLNEVKLDPVVLKRHHVKTVKASDASAPFDRLRTRMLSHMRAAGHRRVAITSPTSGCGTSTVVANLALSLARQDDLRVMVVDFNLRSPSLIQIFGLQESGPRFSVLAGHRRNFDSTCLRVGSNLGLSLNATVMDDAAERLAHIKTSALLDHIERDFAPDIMIFDLAALSPMDDGIAALSLADCALLIARTDRSTAAEIDISERMIAENTTCLGVVLNACRFCDPHSRYADD</sequence>
<dbReference type="PANTHER" id="PTHR32309:SF13">
    <property type="entry name" value="FERRIC ENTEROBACTIN TRANSPORT PROTEIN FEPE"/>
    <property type="match status" value="1"/>
</dbReference>
<keyword evidence="5" id="KW-1185">Reference proteome</keyword>
<dbReference type="Gene3D" id="3.40.50.300">
    <property type="entry name" value="P-loop containing nucleotide triphosphate hydrolases"/>
    <property type="match status" value="1"/>
</dbReference>
<dbReference type="RefSeq" id="WP_121026496.1">
    <property type="nucleotide sequence ID" value="NZ_RCCE01000005.1"/>
</dbReference>
<dbReference type="PANTHER" id="PTHR32309">
    <property type="entry name" value="TYROSINE-PROTEIN KINASE"/>
    <property type="match status" value="1"/>
</dbReference>
<evidence type="ECO:0000313" key="5">
    <source>
        <dbReference type="Proteomes" id="UP000269157"/>
    </source>
</evidence>
<dbReference type="GO" id="GO:0005886">
    <property type="term" value="C:plasma membrane"/>
    <property type="evidence" value="ECO:0007669"/>
    <property type="project" value="TreeGrafter"/>
</dbReference>
<evidence type="ECO:0000313" key="4">
    <source>
        <dbReference type="EMBL" id="RLJ41438.1"/>
    </source>
</evidence>
<dbReference type="InterPro" id="IPR027417">
    <property type="entry name" value="P-loop_NTPase"/>
</dbReference>
<proteinExistence type="predicted"/>
<comment type="caution">
    <text evidence="4">The sequence shown here is derived from an EMBL/GenBank/DDBJ whole genome shotgun (WGS) entry which is preliminary data.</text>
</comment>
<dbReference type="OrthoDB" id="9775724at2"/>
<organism evidence="4 5">
    <name type="scientific">Litoreibacter meonggei</name>
    <dbReference type="NCBI Taxonomy" id="1049199"/>
    <lineage>
        <taxon>Bacteria</taxon>
        <taxon>Pseudomonadati</taxon>
        <taxon>Pseudomonadota</taxon>
        <taxon>Alphaproteobacteria</taxon>
        <taxon>Rhodobacterales</taxon>
        <taxon>Roseobacteraceae</taxon>
        <taxon>Litoreibacter</taxon>
    </lineage>
</organism>
<gene>
    <name evidence="4" type="ORF">BCF46_3231</name>
</gene>
<name>A0A497VL78_9RHOB</name>
<dbReference type="EMBL" id="RCCE01000005">
    <property type="protein sequence ID" value="RLJ41438.1"/>
    <property type="molecule type" value="Genomic_DNA"/>
</dbReference>
<dbReference type="InterPro" id="IPR005702">
    <property type="entry name" value="Wzc-like_C"/>
</dbReference>
<keyword evidence="1" id="KW-0547">Nucleotide-binding</keyword>
<dbReference type="AlphaFoldDB" id="A0A497VL78"/>
<keyword evidence="2" id="KW-0067">ATP-binding</keyword>